<dbReference type="EMBL" id="KN831947">
    <property type="protein sequence ID" value="KIO12482.1"/>
    <property type="molecule type" value="Genomic_DNA"/>
</dbReference>
<sequence>MAPRTRSASGAISSPTTPSKPSVSTGSSGLHTPGSTPRRTPHCTKCGRPRAGHPRSGCPYVAQSNPPSPSNKSKPVSETTAPHPDDDIADDLSSLRLVTPTEETGLVVDRTKRLKRRLSVRFALVPAETLASLSSSSSELVEKLLTPGMMGDTCDSDDYGGVLQWKRSLIHAEPASHALAARVVTAVDEEKKPIRVTGTLLSREMPGTLFTPTASLTSTEPLSDGNIGGSINMDDTLFLLPDPDIKKPKALQRTMSIEQRSLFLERLSRSSESAPATLVSISNDEVVSVRQDAEKIGFIVRELSSGRQDGQRWMILGTDSHAMDLLEKRFDEEDRKKANAQCGGKLKAVAGGVLLGAVATWTGLALS</sequence>
<organism evidence="2 3">
    <name type="scientific">Pisolithus tinctorius Marx 270</name>
    <dbReference type="NCBI Taxonomy" id="870435"/>
    <lineage>
        <taxon>Eukaryota</taxon>
        <taxon>Fungi</taxon>
        <taxon>Dikarya</taxon>
        <taxon>Basidiomycota</taxon>
        <taxon>Agaricomycotina</taxon>
        <taxon>Agaricomycetes</taxon>
        <taxon>Agaricomycetidae</taxon>
        <taxon>Boletales</taxon>
        <taxon>Sclerodermatineae</taxon>
        <taxon>Pisolithaceae</taxon>
        <taxon>Pisolithus</taxon>
    </lineage>
</organism>
<gene>
    <name evidence="2" type="ORF">M404DRAFT_124338</name>
</gene>
<feature type="compositionally biased region" description="Polar residues" evidence="1">
    <location>
        <begin position="29"/>
        <end position="38"/>
    </location>
</feature>
<evidence type="ECO:0000313" key="3">
    <source>
        <dbReference type="Proteomes" id="UP000054217"/>
    </source>
</evidence>
<proteinExistence type="predicted"/>
<reference evidence="2 3" key="1">
    <citation type="submission" date="2014-04" db="EMBL/GenBank/DDBJ databases">
        <authorList>
            <consortium name="DOE Joint Genome Institute"/>
            <person name="Kuo A."/>
            <person name="Kohler A."/>
            <person name="Costa M.D."/>
            <person name="Nagy L.G."/>
            <person name="Floudas D."/>
            <person name="Copeland A."/>
            <person name="Barry K.W."/>
            <person name="Cichocki N."/>
            <person name="Veneault-Fourrey C."/>
            <person name="LaButti K."/>
            <person name="Lindquist E.A."/>
            <person name="Lipzen A."/>
            <person name="Lundell T."/>
            <person name="Morin E."/>
            <person name="Murat C."/>
            <person name="Sun H."/>
            <person name="Tunlid A."/>
            <person name="Henrissat B."/>
            <person name="Grigoriev I.V."/>
            <person name="Hibbett D.S."/>
            <person name="Martin F."/>
            <person name="Nordberg H.P."/>
            <person name="Cantor M.N."/>
            <person name="Hua S.X."/>
        </authorList>
    </citation>
    <scope>NUCLEOTIDE SEQUENCE [LARGE SCALE GENOMIC DNA]</scope>
    <source>
        <strain evidence="2 3">Marx 270</strain>
    </source>
</reference>
<reference evidence="3" key="2">
    <citation type="submission" date="2015-01" db="EMBL/GenBank/DDBJ databases">
        <title>Evolutionary Origins and Diversification of the Mycorrhizal Mutualists.</title>
        <authorList>
            <consortium name="DOE Joint Genome Institute"/>
            <consortium name="Mycorrhizal Genomics Consortium"/>
            <person name="Kohler A."/>
            <person name="Kuo A."/>
            <person name="Nagy L.G."/>
            <person name="Floudas D."/>
            <person name="Copeland A."/>
            <person name="Barry K.W."/>
            <person name="Cichocki N."/>
            <person name="Veneault-Fourrey C."/>
            <person name="LaButti K."/>
            <person name="Lindquist E.A."/>
            <person name="Lipzen A."/>
            <person name="Lundell T."/>
            <person name="Morin E."/>
            <person name="Murat C."/>
            <person name="Riley R."/>
            <person name="Ohm R."/>
            <person name="Sun H."/>
            <person name="Tunlid A."/>
            <person name="Henrissat B."/>
            <person name="Grigoriev I.V."/>
            <person name="Hibbett D.S."/>
            <person name="Martin F."/>
        </authorList>
    </citation>
    <scope>NUCLEOTIDE SEQUENCE [LARGE SCALE GENOMIC DNA]</scope>
    <source>
        <strain evidence="3">Marx 270</strain>
    </source>
</reference>
<feature type="compositionally biased region" description="Polar residues" evidence="1">
    <location>
        <begin position="1"/>
        <end position="12"/>
    </location>
</feature>
<accession>A0A0C3KSJ2</accession>
<dbReference type="Proteomes" id="UP000054217">
    <property type="component" value="Unassembled WGS sequence"/>
</dbReference>
<feature type="compositionally biased region" description="Basic residues" evidence="1">
    <location>
        <begin position="39"/>
        <end position="53"/>
    </location>
</feature>
<evidence type="ECO:0000256" key="1">
    <source>
        <dbReference type="SAM" id="MobiDB-lite"/>
    </source>
</evidence>
<protein>
    <submittedName>
        <fullName evidence="2">Uncharacterized protein</fullName>
    </submittedName>
</protein>
<dbReference type="AlphaFoldDB" id="A0A0C3KSJ2"/>
<dbReference type="HOGENOM" id="CLU_071866_0_0_1"/>
<dbReference type="OrthoDB" id="3263613at2759"/>
<evidence type="ECO:0000313" key="2">
    <source>
        <dbReference type="EMBL" id="KIO12482.1"/>
    </source>
</evidence>
<feature type="region of interest" description="Disordered" evidence="1">
    <location>
        <begin position="1"/>
        <end position="90"/>
    </location>
</feature>
<dbReference type="InParanoid" id="A0A0C3KSJ2"/>
<feature type="compositionally biased region" description="Low complexity" evidence="1">
    <location>
        <begin position="13"/>
        <end position="28"/>
    </location>
</feature>
<name>A0A0C3KSJ2_PISTI</name>
<keyword evidence="3" id="KW-1185">Reference proteome</keyword>